<accession>A0A812N8A3</accession>
<organism evidence="2 3">
    <name type="scientific">Symbiodinium necroappetens</name>
    <dbReference type="NCBI Taxonomy" id="1628268"/>
    <lineage>
        <taxon>Eukaryota</taxon>
        <taxon>Sar</taxon>
        <taxon>Alveolata</taxon>
        <taxon>Dinophyceae</taxon>
        <taxon>Suessiales</taxon>
        <taxon>Symbiodiniaceae</taxon>
        <taxon>Symbiodinium</taxon>
    </lineage>
</organism>
<sequence length="312" mass="35011">MLRRPGTRLGARLCAGEPPAPRGRYLSTPSSPAPDVASSTSTAVLDEPASIFERISKPQAKPHLSRESLDLFTKLASPEDVPLQFRQAAKTWEALSRTAVYSLRHFKVSHVAGILDSCAQVSWRDDYLLCGLTEALRCGAELRRGTVRDYSLCLQSLRRLNYCPWVGALRPVLAELRWRLRRHHWRPIDVVLALRFLAEFSVQHLPQVRLEAVAFCRELQMKAEKKLGNMRHLELAHFARSLVQLNDKGGLPDTLLLERVADNFSRRASDLPLGALLHMSSSLLAARADAPTEFRRVLVDKAQAPHCARDGF</sequence>
<comment type="caution">
    <text evidence="2">The sequence shown here is derived from an EMBL/GenBank/DDBJ whole genome shotgun (WGS) entry which is preliminary data.</text>
</comment>
<feature type="region of interest" description="Disordered" evidence="1">
    <location>
        <begin position="1"/>
        <end position="40"/>
    </location>
</feature>
<gene>
    <name evidence="2" type="primary">P4HA1</name>
    <name evidence="2" type="ORF">SNEC2469_LOCUS7225</name>
</gene>
<protein>
    <submittedName>
        <fullName evidence="2">P4HA1 protein</fullName>
    </submittedName>
</protein>
<dbReference type="EMBL" id="CAJNJA010012337">
    <property type="protein sequence ID" value="CAE7294344.1"/>
    <property type="molecule type" value="Genomic_DNA"/>
</dbReference>
<proteinExistence type="predicted"/>
<reference evidence="2" key="1">
    <citation type="submission" date="2021-02" db="EMBL/GenBank/DDBJ databases">
        <authorList>
            <person name="Dougan E. K."/>
            <person name="Rhodes N."/>
            <person name="Thang M."/>
            <person name="Chan C."/>
        </authorList>
    </citation>
    <scope>NUCLEOTIDE SEQUENCE</scope>
</reference>
<dbReference type="OrthoDB" id="419327at2759"/>
<keyword evidence="3" id="KW-1185">Reference proteome</keyword>
<evidence type="ECO:0000313" key="3">
    <source>
        <dbReference type="Proteomes" id="UP000601435"/>
    </source>
</evidence>
<evidence type="ECO:0000256" key="1">
    <source>
        <dbReference type="SAM" id="MobiDB-lite"/>
    </source>
</evidence>
<name>A0A812N8A3_9DINO</name>
<dbReference type="Proteomes" id="UP000601435">
    <property type="component" value="Unassembled WGS sequence"/>
</dbReference>
<dbReference type="AlphaFoldDB" id="A0A812N8A3"/>
<evidence type="ECO:0000313" key="2">
    <source>
        <dbReference type="EMBL" id="CAE7294344.1"/>
    </source>
</evidence>